<gene>
    <name evidence="1" type="ORF">GCM10023176_09600</name>
</gene>
<dbReference type="InterPro" id="IPR023214">
    <property type="entry name" value="HAD_sf"/>
</dbReference>
<comment type="caution">
    <text evidence="1">The sequence shown here is derived from an EMBL/GenBank/DDBJ whole genome shotgun (WGS) entry which is preliminary data.</text>
</comment>
<dbReference type="PANTHER" id="PTHR43434">
    <property type="entry name" value="PHOSPHOGLYCOLATE PHOSPHATASE"/>
    <property type="match status" value="1"/>
</dbReference>
<dbReference type="PANTHER" id="PTHR43434:SF16">
    <property type="entry name" value="BLL8046 PROTEIN"/>
    <property type="match status" value="1"/>
</dbReference>
<dbReference type="InterPro" id="IPR023198">
    <property type="entry name" value="PGP-like_dom2"/>
</dbReference>
<sequence length="240" mass="25291">MSRASARAGAGRREAMPTDNRCGVLFDVDGTLVDTTYLHTVSWWEALRQADHRVPMALIHRSIGMGSDKLLDHLLGPERDRDGDGKLRDAHDSLYAEYWERLAPLPRAAELLRACAARGLRVVLATSAAEHEVGALRAVLDADDVIDTVTSSADAEESKPAPDILEAALAQSGLTPDRVVFVGDSVWDVAAAGKLKIPCIGLTCGGTSRAELAGAGAVAVYDDPAALLDGLGESAVAGLR</sequence>
<dbReference type="GO" id="GO:0016787">
    <property type="term" value="F:hydrolase activity"/>
    <property type="evidence" value="ECO:0007669"/>
    <property type="project" value="UniProtKB-KW"/>
</dbReference>
<dbReference type="SFLD" id="SFLDG01129">
    <property type="entry name" value="C1.5:_HAD__Beta-PGM__Phosphata"/>
    <property type="match status" value="1"/>
</dbReference>
<protein>
    <submittedName>
        <fullName evidence="1">HAD family hydrolase</fullName>
    </submittedName>
</protein>
<dbReference type="SFLD" id="SFLDS00003">
    <property type="entry name" value="Haloacid_Dehalogenase"/>
    <property type="match status" value="1"/>
</dbReference>
<evidence type="ECO:0000313" key="1">
    <source>
        <dbReference type="EMBL" id="GAA4564151.1"/>
    </source>
</evidence>
<dbReference type="Gene3D" id="3.40.50.1000">
    <property type="entry name" value="HAD superfamily/HAD-like"/>
    <property type="match status" value="1"/>
</dbReference>
<dbReference type="InterPro" id="IPR036412">
    <property type="entry name" value="HAD-like_sf"/>
</dbReference>
<dbReference type="NCBIfam" id="TIGR01509">
    <property type="entry name" value="HAD-SF-IA-v3"/>
    <property type="match status" value="1"/>
</dbReference>
<proteinExistence type="predicted"/>
<dbReference type="InterPro" id="IPR050155">
    <property type="entry name" value="HAD-like_hydrolase_sf"/>
</dbReference>
<dbReference type="SUPFAM" id="SSF56784">
    <property type="entry name" value="HAD-like"/>
    <property type="match status" value="1"/>
</dbReference>
<organism evidence="1 2">
    <name type="scientific">Micromonospora coerulea</name>
    <dbReference type="NCBI Taxonomy" id="47856"/>
    <lineage>
        <taxon>Bacteria</taxon>
        <taxon>Bacillati</taxon>
        <taxon>Actinomycetota</taxon>
        <taxon>Actinomycetes</taxon>
        <taxon>Micromonosporales</taxon>
        <taxon>Micromonosporaceae</taxon>
        <taxon>Micromonospora</taxon>
    </lineage>
</organism>
<dbReference type="NCBIfam" id="TIGR01549">
    <property type="entry name" value="HAD-SF-IA-v1"/>
    <property type="match status" value="1"/>
</dbReference>
<reference evidence="2" key="1">
    <citation type="journal article" date="2019" name="Int. J. Syst. Evol. Microbiol.">
        <title>The Global Catalogue of Microorganisms (GCM) 10K type strain sequencing project: providing services to taxonomists for standard genome sequencing and annotation.</title>
        <authorList>
            <consortium name="The Broad Institute Genomics Platform"/>
            <consortium name="The Broad Institute Genome Sequencing Center for Infectious Disease"/>
            <person name="Wu L."/>
            <person name="Ma J."/>
        </authorList>
    </citation>
    <scope>NUCLEOTIDE SEQUENCE [LARGE SCALE GENOMIC DNA]</scope>
    <source>
        <strain evidence="2">JCM 3175</strain>
    </source>
</reference>
<keyword evidence="1" id="KW-0378">Hydrolase</keyword>
<dbReference type="EMBL" id="BAABGU010000003">
    <property type="protein sequence ID" value="GAA4564151.1"/>
    <property type="molecule type" value="Genomic_DNA"/>
</dbReference>
<dbReference type="Proteomes" id="UP001500307">
    <property type="component" value="Unassembled WGS sequence"/>
</dbReference>
<keyword evidence="2" id="KW-1185">Reference proteome</keyword>
<name>A0ABP8S936_9ACTN</name>
<evidence type="ECO:0000313" key="2">
    <source>
        <dbReference type="Proteomes" id="UP001500307"/>
    </source>
</evidence>
<dbReference type="InterPro" id="IPR006439">
    <property type="entry name" value="HAD-SF_hydro_IA"/>
</dbReference>
<accession>A0ABP8S936</accession>
<dbReference type="Pfam" id="PF00702">
    <property type="entry name" value="Hydrolase"/>
    <property type="match status" value="1"/>
</dbReference>
<dbReference type="Gene3D" id="1.10.150.240">
    <property type="entry name" value="Putative phosphatase, domain 2"/>
    <property type="match status" value="1"/>
</dbReference>